<protein>
    <recommendedName>
        <fullName evidence="3 9">Protein MgtC</fullName>
    </recommendedName>
</protein>
<evidence type="ECO:0000256" key="9">
    <source>
        <dbReference type="RuleBase" id="RU365041"/>
    </source>
</evidence>
<dbReference type="Gene3D" id="3.30.70.260">
    <property type="match status" value="1"/>
</dbReference>
<accession>A0AAE3U238</accession>
<dbReference type="Pfam" id="PF02308">
    <property type="entry name" value="MgtC"/>
    <property type="match status" value="1"/>
</dbReference>
<comment type="similarity">
    <text evidence="2 9">Belongs to the MgtC/SapB family.</text>
</comment>
<feature type="transmembrane region" description="Helical" evidence="9">
    <location>
        <begin position="89"/>
        <end position="116"/>
    </location>
</feature>
<evidence type="ECO:0000256" key="3">
    <source>
        <dbReference type="ARBA" id="ARBA00013833"/>
    </source>
</evidence>
<evidence type="ECO:0000256" key="4">
    <source>
        <dbReference type="ARBA" id="ARBA00022475"/>
    </source>
</evidence>
<evidence type="ECO:0000256" key="7">
    <source>
        <dbReference type="ARBA" id="ARBA00023136"/>
    </source>
</evidence>
<dbReference type="EMBL" id="JALDYZ010000001">
    <property type="protein sequence ID" value="MDI7920968.1"/>
    <property type="molecule type" value="Genomic_DNA"/>
</dbReference>
<sequence length="231" mass="24775">MLSVFASLVIALLLGALVGLERQWNQGNTGLTTHALVALGAAAFCVLPQILPSEPDVRMGGQVVTGIGFLGAGLILRDGFNIRGLSTAATVWATGAVGVLAGYGYFLAAAETAVLIKLTNIAMPRLGRLIEKYAPAEAEIERYYIVELKCGAHDEAAVRTMLLQAMNVRKLRLHAIESHAVKETTSVEVEAVVYSQREEDQLVEALVGELSRSPNIFFTRWTSTAPPIASR</sequence>
<feature type="transmembrane region" description="Helical" evidence="9">
    <location>
        <begin position="29"/>
        <end position="47"/>
    </location>
</feature>
<dbReference type="Proteomes" id="UP001161580">
    <property type="component" value="Unassembled WGS sequence"/>
</dbReference>
<gene>
    <name evidence="12" type="ORF">MRS75_02595</name>
</gene>
<evidence type="ECO:0000256" key="8">
    <source>
        <dbReference type="ARBA" id="ARBA00025369"/>
    </source>
</evidence>
<dbReference type="AlphaFoldDB" id="A0AAE3U238"/>
<comment type="function">
    <text evidence="8">Virulence factor required for growth in low Mg(2+) medium and for intramacrophage survival. May be involved in regulating membrane potential by activating Na(+)/K(+)-ATPase.</text>
</comment>
<comment type="subcellular location">
    <subcellularLocation>
        <location evidence="9">Cell inner membrane</location>
        <topology evidence="9">Multi-pass membrane protein</topology>
    </subcellularLocation>
    <subcellularLocation>
        <location evidence="1">Cell membrane</location>
        <topology evidence="1">Multi-pass membrane protein</topology>
    </subcellularLocation>
</comment>
<keyword evidence="5 9" id="KW-0812">Transmembrane</keyword>
<dbReference type="PANTHER" id="PTHR33778:SF3">
    <property type="entry name" value="PROTEIN MGTC"/>
    <property type="match status" value="1"/>
</dbReference>
<organism evidence="12 13">
    <name type="scientific">Ferirhizobium litorale</name>
    <dbReference type="NCBI Taxonomy" id="2927786"/>
    <lineage>
        <taxon>Bacteria</taxon>
        <taxon>Pseudomonadati</taxon>
        <taxon>Pseudomonadota</taxon>
        <taxon>Alphaproteobacteria</taxon>
        <taxon>Hyphomicrobiales</taxon>
        <taxon>Rhizobiaceae</taxon>
        <taxon>Ferirhizobium</taxon>
    </lineage>
</organism>
<keyword evidence="6 9" id="KW-1133">Transmembrane helix</keyword>
<evidence type="ECO:0000256" key="2">
    <source>
        <dbReference type="ARBA" id="ARBA00009298"/>
    </source>
</evidence>
<dbReference type="InterPro" id="IPR049177">
    <property type="entry name" value="MgtC_SapB_SrpB_YhiD_N"/>
</dbReference>
<dbReference type="PRINTS" id="PR01837">
    <property type="entry name" value="MGTCSAPBPROT"/>
</dbReference>
<keyword evidence="9" id="KW-0997">Cell inner membrane</keyword>
<name>A0AAE3U238_9HYPH</name>
<evidence type="ECO:0000313" key="12">
    <source>
        <dbReference type="EMBL" id="MDI7920968.1"/>
    </source>
</evidence>
<dbReference type="GO" id="GO:0005886">
    <property type="term" value="C:plasma membrane"/>
    <property type="evidence" value="ECO:0007669"/>
    <property type="project" value="UniProtKB-SubCell"/>
</dbReference>
<dbReference type="RefSeq" id="WP_311785126.1">
    <property type="nucleotide sequence ID" value="NZ_JALDYY010000001.1"/>
</dbReference>
<evidence type="ECO:0000313" key="13">
    <source>
        <dbReference type="Proteomes" id="UP001161580"/>
    </source>
</evidence>
<comment type="caution">
    <text evidence="12">The sequence shown here is derived from an EMBL/GenBank/DDBJ whole genome shotgun (WGS) entry which is preliminary data.</text>
</comment>
<keyword evidence="13" id="KW-1185">Reference proteome</keyword>
<evidence type="ECO:0000259" key="11">
    <source>
        <dbReference type="Pfam" id="PF21770"/>
    </source>
</evidence>
<proteinExistence type="inferred from homology"/>
<keyword evidence="7 9" id="KW-0472">Membrane</keyword>
<feature type="transmembrane region" description="Helical" evidence="9">
    <location>
        <begin position="59"/>
        <end position="77"/>
    </location>
</feature>
<feature type="domain" description="MgtC-like C-terminal" evidence="11">
    <location>
        <begin position="144"/>
        <end position="221"/>
    </location>
</feature>
<evidence type="ECO:0000256" key="5">
    <source>
        <dbReference type="ARBA" id="ARBA00022692"/>
    </source>
</evidence>
<dbReference type="PANTHER" id="PTHR33778">
    <property type="entry name" value="PROTEIN MGTC"/>
    <property type="match status" value="1"/>
</dbReference>
<evidence type="ECO:0000256" key="1">
    <source>
        <dbReference type="ARBA" id="ARBA00004651"/>
    </source>
</evidence>
<keyword evidence="4" id="KW-1003">Cell membrane</keyword>
<dbReference type="InterPro" id="IPR048640">
    <property type="entry name" value="MgtC-like_C"/>
</dbReference>
<evidence type="ECO:0000259" key="10">
    <source>
        <dbReference type="Pfam" id="PF02308"/>
    </source>
</evidence>
<reference evidence="12" key="1">
    <citation type="submission" date="2022-03" db="EMBL/GenBank/DDBJ databases">
        <title>Fererhizobium litorale gen. nov., sp. nov., isolated from sandy sediments of the Sea of Japan seashore.</title>
        <authorList>
            <person name="Romanenko L."/>
            <person name="Kurilenko V."/>
            <person name="Otstavnykh N."/>
            <person name="Svetashev V."/>
            <person name="Tekutyeva L."/>
            <person name="Isaeva M."/>
            <person name="Mikhailov V."/>
        </authorList>
    </citation>
    <scope>NUCLEOTIDE SEQUENCE</scope>
    <source>
        <strain evidence="12">KMM 9576</strain>
    </source>
</reference>
<dbReference type="InterPro" id="IPR003416">
    <property type="entry name" value="MgtC/SapB/SrpB/YhiD_fam"/>
</dbReference>
<feature type="domain" description="MgtC/SapB/SrpB/YhiD N-terminal" evidence="10">
    <location>
        <begin position="8"/>
        <end position="128"/>
    </location>
</feature>
<dbReference type="Pfam" id="PF21770">
    <property type="entry name" value="MgtC_SapB_C"/>
    <property type="match status" value="1"/>
</dbReference>
<evidence type="ECO:0000256" key="6">
    <source>
        <dbReference type="ARBA" id="ARBA00022989"/>
    </source>
</evidence>